<dbReference type="EMBL" id="FNNH01000012">
    <property type="protein sequence ID" value="SDW46272.1"/>
    <property type="molecule type" value="Genomic_DNA"/>
</dbReference>
<accession>A0A1H2TR31</accession>
<dbReference type="Proteomes" id="UP000183454">
    <property type="component" value="Unassembled WGS sequence"/>
</dbReference>
<dbReference type="RefSeq" id="WP_074666550.1">
    <property type="nucleotide sequence ID" value="NZ_FNNH01000012.1"/>
</dbReference>
<reference evidence="1 2" key="1">
    <citation type="submission" date="2016-10" db="EMBL/GenBank/DDBJ databases">
        <authorList>
            <person name="de Groot N.N."/>
        </authorList>
    </citation>
    <scope>NUCLEOTIDE SEQUENCE [LARGE SCALE GENOMIC DNA]</scope>
    <source>
        <strain evidence="1 2">Nm110</strain>
    </source>
</reference>
<protein>
    <submittedName>
        <fullName evidence="1">Uncharacterized protein</fullName>
    </submittedName>
</protein>
<dbReference type="AlphaFoldDB" id="A0A1H2TR31"/>
<evidence type="ECO:0000313" key="2">
    <source>
        <dbReference type="Proteomes" id="UP000183454"/>
    </source>
</evidence>
<sequence length="341" mass="39049">MLRFLSSLFTGTSEQQKGLPEGLIEQAIERAVEGTDQRIRAIGQYRKRLRQPVEFAVAHVIALVDTLPAPIEISSQAFGLNPLLRTFFVSTDHLREVLGSFKTLRNYLTDLTEPLPEQIFGLLSMDMEERKVFGVELVGDSLRRDVMQVTVNFSNHRYLGPTSNEMNTRRELKKRAFDFLIEKALERIARERSKRRELDRQWHLMQQKLNTMKAGNWGLDLMLTDHERQHPDLAALEAEIEAIERELGQFHTDHLGLEESLASVVDTLSHPAAWLASREIRLHLDSMGIKIQDPSTAPSKEIVLTEIFSGTGERRIVLLGHIARTDIPEPANVWQEARRYL</sequence>
<gene>
    <name evidence="1" type="ORF">SAMN05421882_101224</name>
</gene>
<evidence type="ECO:0000313" key="1">
    <source>
        <dbReference type="EMBL" id="SDW46272.1"/>
    </source>
</evidence>
<name>A0A1H2TR31_9PROT</name>
<organism evidence="1 2">
    <name type="scientific">Nitrosomonas communis</name>
    <dbReference type="NCBI Taxonomy" id="44574"/>
    <lineage>
        <taxon>Bacteria</taxon>
        <taxon>Pseudomonadati</taxon>
        <taxon>Pseudomonadota</taxon>
        <taxon>Betaproteobacteria</taxon>
        <taxon>Nitrosomonadales</taxon>
        <taxon>Nitrosomonadaceae</taxon>
        <taxon>Nitrosomonas</taxon>
    </lineage>
</organism>
<proteinExistence type="predicted"/>